<evidence type="ECO:0000256" key="7">
    <source>
        <dbReference type="ARBA" id="ARBA00022723"/>
    </source>
</evidence>
<evidence type="ECO:0000256" key="2">
    <source>
        <dbReference type="ARBA" id="ARBA00007543"/>
    </source>
</evidence>
<dbReference type="GO" id="GO:0016682">
    <property type="term" value="F:oxidoreductase activity, acting on diphenols and related substances as donors, oxygen as acceptor"/>
    <property type="evidence" value="ECO:0007669"/>
    <property type="project" value="TreeGrafter"/>
</dbReference>
<feature type="transmembrane region" description="Helical" evidence="12">
    <location>
        <begin position="312"/>
        <end position="334"/>
    </location>
</feature>
<protein>
    <submittedName>
        <fullName evidence="13">Cytochrome d ubiquinol oxidase, subunit II</fullName>
    </submittedName>
</protein>
<comment type="subcellular location">
    <subcellularLocation>
        <location evidence="1">Cell membrane</location>
        <topology evidence="1">Multi-pass membrane protein</topology>
    </subcellularLocation>
</comment>
<feature type="transmembrane region" description="Helical" evidence="12">
    <location>
        <begin position="132"/>
        <end position="153"/>
    </location>
</feature>
<evidence type="ECO:0000313" key="13">
    <source>
        <dbReference type="EMBL" id="ADU61406.1"/>
    </source>
</evidence>
<dbReference type="InterPro" id="IPR003317">
    <property type="entry name" value="Cyt-d_oxidase_su2"/>
</dbReference>
<keyword evidence="9 12" id="KW-1133">Transmembrane helix</keyword>
<keyword evidence="11 12" id="KW-0472">Membrane</keyword>
<dbReference type="AlphaFoldDB" id="E6VX00"/>
<reference evidence="13 14" key="2">
    <citation type="journal article" date="2014" name="Genome Announc.">
        <title>Complete Genome Sequence of the Subsurface, Mesophilic Sulfate-Reducing Bacterium Desulfovibrio aespoeensis Aspo-2.</title>
        <authorList>
            <person name="Pedersen K."/>
            <person name="Bengtsson A."/>
            <person name="Edlund J."/>
            <person name="Rabe L."/>
            <person name="Hazen T."/>
            <person name="Chakraborty R."/>
            <person name="Goodwin L."/>
            <person name="Shapiro N."/>
        </authorList>
    </citation>
    <scope>NUCLEOTIDE SEQUENCE [LARGE SCALE GENOMIC DNA]</scope>
    <source>
        <strain evidence="14">ATCC 700646 / DSM 10631 / Aspo-2</strain>
    </source>
</reference>
<feature type="transmembrane region" description="Helical" evidence="12">
    <location>
        <begin position="12"/>
        <end position="33"/>
    </location>
</feature>
<keyword evidence="6 12" id="KW-0812">Transmembrane</keyword>
<dbReference type="PIRSF" id="PIRSF000267">
    <property type="entry name" value="Cyt_oxidse_sub2"/>
    <property type="match status" value="1"/>
</dbReference>
<comment type="similarity">
    <text evidence="2">Belongs to the cytochrome ubiquinol oxidase subunit 2 family.</text>
</comment>
<dbReference type="Proteomes" id="UP000002191">
    <property type="component" value="Chromosome"/>
</dbReference>
<dbReference type="GO" id="GO:0046872">
    <property type="term" value="F:metal ion binding"/>
    <property type="evidence" value="ECO:0007669"/>
    <property type="project" value="UniProtKB-KW"/>
</dbReference>
<keyword evidence="10" id="KW-0408">Iron</keyword>
<feature type="transmembrane region" description="Helical" evidence="12">
    <location>
        <begin position="173"/>
        <end position="194"/>
    </location>
</feature>
<evidence type="ECO:0000256" key="11">
    <source>
        <dbReference type="ARBA" id="ARBA00023136"/>
    </source>
</evidence>
<keyword evidence="4" id="KW-1003">Cell membrane</keyword>
<feature type="transmembrane region" description="Helical" evidence="12">
    <location>
        <begin position="93"/>
        <end position="111"/>
    </location>
</feature>
<keyword evidence="8" id="KW-0249">Electron transport</keyword>
<evidence type="ECO:0000256" key="1">
    <source>
        <dbReference type="ARBA" id="ARBA00004651"/>
    </source>
</evidence>
<dbReference type="STRING" id="643562.Daes_0381"/>
<evidence type="ECO:0000256" key="8">
    <source>
        <dbReference type="ARBA" id="ARBA00022982"/>
    </source>
</evidence>
<dbReference type="GO" id="GO:0005886">
    <property type="term" value="C:plasma membrane"/>
    <property type="evidence" value="ECO:0007669"/>
    <property type="project" value="UniProtKB-SubCell"/>
</dbReference>
<dbReference type="GO" id="GO:0009055">
    <property type="term" value="F:electron transfer activity"/>
    <property type="evidence" value="ECO:0007669"/>
    <property type="project" value="TreeGrafter"/>
</dbReference>
<gene>
    <name evidence="13" type="ordered locus">Daes_0381</name>
</gene>
<dbReference type="eggNOG" id="COG1294">
    <property type="taxonomic scope" value="Bacteria"/>
</dbReference>
<evidence type="ECO:0000256" key="4">
    <source>
        <dbReference type="ARBA" id="ARBA00022475"/>
    </source>
</evidence>
<keyword evidence="3" id="KW-0813">Transport</keyword>
<evidence type="ECO:0000256" key="9">
    <source>
        <dbReference type="ARBA" id="ARBA00022989"/>
    </source>
</evidence>
<organism evidence="13 14">
    <name type="scientific">Pseudodesulfovibrio aespoeensis (strain ATCC 700646 / DSM 10631 / Aspo-2)</name>
    <name type="common">Desulfovibrio aespoeensis</name>
    <dbReference type="NCBI Taxonomy" id="643562"/>
    <lineage>
        <taxon>Bacteria</taxon>
        <taxon>Pseudomonadati</taxon>
        <taxon>Thermodesulfobacteriota</taxon>
        <taxon>Desulfovibrionia</taxon>
        <taxon>Desulfovibrionales</taxon>
        <taxon>Desulfovibrionaceae</taxon>
    </lineage>
</organism>
<evidence type="ECO:0000313" key="14">
    <source>
        <dbReference type="Proteomes" id="UP000002191"/>
    </source>
</evidence>
<keyword evidence="5" id="KW-0349">Heme</keyword>
<keyword evidence="7" id="KW-0479">Metal-binding</keyword>
<feature type="transmembrane region" description="Helical" evidence="12">
    <location>
        <begin position="272"/>
        <end position="292"/>
    </location>
</feature>
<evidence type="ECO:0000256" key="10">
    <source>
        <dbReference type="ARBA" id="ARBA00023004"/>
    </source>
</evidence>
<accession>E6VX00</accession>
<feature type="transmembrane region" description="Helical" evidence="12">
    <location>
        <begin position="237"/>
        <end position="260"/>
    </location>
</feature>
<reference evidence="14" key="1">
    <citation type="submission" date="2010-12" db="EMBL/GenBank/DDBJ databases">
        <title>Complete sequence of Desulfovibrio aespoeensis Aspo-2.</title>
        <authorList>
            <consortium name="US DOE Joint Genome Institute"/>
            <person name="Lucas S."/>
            <person name="Copeland A."/>
            <person name="Lapidus A."/>
            <person name="Cheng J.-F."/>
            <person name="Goodwin L."/>
            <person name="Pitluck S."/>
            <person name="Chertkov O."/>
            <person name="Misra M."/>
            <person name="Detter J.C."/>
            <person name="Han C."/>
            <person name="Tapia R."/>
            <person name="Land M."/>
            <person name="Hauser L."/>
            <person name="Kyrpides N."/>
            <person name="Ivanova N."/>
            <person name="Ovchinnikova G."/>
            <person name="Pedersen K."/>
            <person name="Jagevall S."/>
            <person name="Hazen T."/>
            <person name="Woyke T."/>
        </authorList>
    </citation>
    <scope>NUCLEOTIDE SEQUENCE [LARGE SCALE GENOMIC DNA]</scope>
    <source>
        <strain evidence="14">ATCC 700646 / DSM 10631 / Aspo-2</strain>
    </source>
</reference>
<dbReference type="Pfam" id="PF02322">
    <property type="entry name" value="Cyt_bd_oxida_II"/>
    <property type="match status" value="1"/>
</dbReference>
<keyword evidence="14" id="KW-1185">Reference proteome</keyword>
<name>E6VX00_PSEA9</name>
<dbReference type="PANTHER" id="PTHR43141">
    <property type="entry name" value="CYTOCHROME BD2 SUBUNIT II"/>
    <property type="match status" value="1"/>
</dbReference>
<evidence type="ECO:0000256" key="12">
    <source>
        <dbReference type="SAM" id="Phobius"/>
    </source>
</evidence>
<evidence type="ECO:0000256" key="5">
    <source>
        <dbReference type="ARBA" id="ARBA00022617"/>
    </source>
</evidence>
<proteinExistence type="inferred from homology"/>
<dbReference type="GO" id="GO:0070069">
    <property type="term" value="C:cytochrome complex"/>
    <property type="evidence" value="ECO:0007669"/>
    <property type="project" value="TreeGrafter"/>
</dbReference>
<dbReference type="KEGG" id="das:Daes_0381"/>
<dbReference type="NCBIfam" id="TIGR00203">
    <property type="entry name" value="cydB"/>
    <property type="match status" value="1"/>
</dbReference>
<dbReference type="PANTHER" id="PTHR43141:SF5">
    <property type="entry name" value="CYTOCHROME BD-I UBIQUINOL OXIDASE SUBUNIT 2"/>
    <property type="match status" value="1"/>
</dbReference>
<evidence type="ECO:0000256" key="6">
    <source>
        <dbReference type="ARBA" id="ARBA00022692"/>
    </source>
</evidence>
<feature type="transmembrane region" description="Helical" evidence="12">
    <location>
        <begin position="206"/>
        <end position="225"/>
    </location>
</feature>
<dbReference type="GO" id="GO:0019646">
    <property type="term" value="P:aerobic electron transport chain"/>
    <property type="evidence" value="ECO:0007669"/>
    <property type="project" value="TreeGrafter"/>
</dbReference>
<dbReference type="EMBL" id="CP002431">
    <property type="protein sequence ID" value="ADU61406.1"/>
    <property type="molecule type" value="Genomic_DNA"/>
</dbReference>
<evidence type="ECO:0000256" key="3">
    <source>
        <dbReference type="ARBA" id="ARBA00022448"/>
    </source>
</evidence>
<dbReference type="HOGENOM" id="CLU_049294_0_1_7"/>
<sequence length="350" mass="38537">MMDTFMETGTMHYYLAVIWFVLWGVLWAVYFILDGFDLGVGTLLPFMAKNEDEKRAMLNSTGPFWDGNEVWLITAGGVTFAAFPYAYAQMFSGLYTALMLLLFALIVRGVSFEFRSKVESASWRKLWDTCHAVGSFLPALLLGVAFANIFRGLPLDETGFSQAGLFGLLNPYGLAGGVLFVIIFVMHGALWLCIRATGDLRARAEGLAVKLWPIQVVLTVLFLAYSAVETQLFSNYFLYPVLFVILALPVAGLVLMRAYMGAGKWWMAWGSSCLYIGGTALFGVAGIFPAIIPSNPNPGNSLTIMNSASSPLTLGIMLGVVLVFLPVIIGYQFWAYKTFATPMAKEDIHY</sequence>